<feature type="domain" description="DUF559" evidence="1">
    <location>
        <begin position="16"/>
        <end position="120"/>
    </location>
</feature>
<dbReference type="InterPro" id="IPR011335">
    <property type="entry name" value="Restrct_endonuc-II-like"/>
</dbReference>
<organism evidence="2 3">
    <name type="scientific">Cyanomargarita calcarea GSE-NOS-MK-12-04C</name>
    <dbReference type="NCBI Taxonomy" id="2839659"/>
    <lineage>
        <taxon>Bacteria</taxon>
        <taxon>Bacillati</taxon>
        <taxon>Cyanobacteriota</taxon>
        <taxon>Cyanophyceae</taxon>
        <taxon>Nostocales</taxon>
        <taxon>Cyanomargaritaceae</taxon>
        <taxon>Cyanomargarita</taxon>
    </lineage>
</organism>
<gene>
    <name evidence="2" type="ORF">KME60_00805</name>
</gene>
<dbReference type="PANTHER" id="PTHR38590">
    <property type="entry name" value="BLL0828 PROTEIN"/>
    <property type="match status" value="1"/>
</dbReference>
<dbReference type="Pfam" id="PF04480">
    <property type="entry name" value="DUF559"/>
    <property type="match status" value="1"/>
</dbReference>
<proteinExistence type="predicted"/>
<dbReference type="InterPro" id="IPR007569">
    <property type="entry name" value="DUF559"/>
</dbReference>
<accession>A0A951QIJ7</accession>
<protein>
    <submittedName>
        <fullName evidence="2">DUF559 domain-containing protein</fullName>
    </submittedName>
</protein>
<evidence type="ECO:0000313" key="2">
    <source>
        <dbReference type="EMBL" id="MBW4666001.1"/>
    </source>
</evidence>
<evidence type="ECO:0000313" key="3">
    <source>
        <dbReference type="Proteomes" id="UP000729701"/>
    </source>
</evidence>
<evidence type="ECO:0000259" key="1">
    <source>
        <dbReference type="Pfam" id="PF04480"/>
    </source>
</evidence>
<reference evidence="2" key="2">
    <citation type="journal article" date="2022" name="Microbiol. Resour. Announc.">
        <title>Metagenome Sequencing to Explore Phylogenomics of Terrestrial Cyanobacteria.</title>
        <authorList>
            <person name="Ward R.D."/>
            <person name="Stajich J.E."/>
            <person name="Johansen J.R."/>
            <person name="Huntemann M."/>
            <person name="Clum A."/>
            <person name="Foster B."/>
            <person name="Foster B."/>
            <person name="Roux S."/>
            <person name="Palaniappan K."/>
            <person name="Varghese N."/>
            <person name="Mukherjee S."/>
            <person name="Reddy T.B.K."/>
            <person name="Daum C."/>
            <person name="Copeland A."/>
            <person name="Chen I.A."/>
            <person name="Ivanova N.N."/>
            <person name="Kyrpides N.C."/>
            <person name="Shapiro N."/>
            <person name="Eloe-Fadrosh E.A."/>
            <person name="Pietrasiak N."/>
        </authorList>
    </citation>
    <scope>NUCLEOTIDE SEQUENCE</scope>
    <source>
        <strain evidence="2">GSE-NOS-MK-12-04C</strain>
    </source>
</reference>
<dbReference type="SUPFAM" id="SSF52980">
    <property type="entry name" value="Restriction endonuclease-like"/>
    <property type="match status" value="1"/>
</dbReference>
<dbReference type="Proteomes" id="UP000729701">
    <property type="component" value="Unassembled WGS sequence"/>
</dbReference>
<reference evidence="2" key="1">
    <citation type="submission" date="2021-05" db="EMBL/GenBank/DDBJ databases">
        <authorList>
            <person name="Pietrasiak N."/>
            <person name="Ward R."/>
            <person name="Stajich J.E."/>
            <person name="Kurbessoian T."/>
        </authorList>
    </citation>
    <scope>NUCLEOTIDE SEQUENCE</scope>
    <source>
        <strain evidence="2">GSE-NOS-MK-12-04C</strain>
    </source>
</reference>
<name>A0A951QIJ7_9CYAN</name>
<dbReference type="InterPro" id="IPR047216">
    <property type="entry name" value="Endonuclease_DUF559_bact"/>
</dbReference>
<dbReference type="AlphaFoldDB" id="A0A951QIJ7"/>
<dbReference type="PANTHER" id="PTHR38590:SF1">
    <property type="entry name" value="BLL0828 PROTEIN"/>
    <property type="match status" value="1"/>
</dbReference>
<dbReference type="Gene3D" id="3.40.960.10">
    <property type="entry name" value="VSR Endonuclease"/>
    <property type="match status" value="1"/>
</dbReference>
<comment type="caution">
    <text evidence="2">The sequence shown here is derived from an EMBL/GenBank/DDBJ whole genome shotgun (WGS) entry which is preliminary data.</text>
</comment>
<dbReference type="EMBL" id="JAHHGZ010000001">
    <property type="protein sequence ID" value="MBW4666001.1"/>
    <property type="molecule type" value="Genomic_DNA"/>
</dbReference>
<dbReference type="CDD" id="cd01038">
    <property type="entry name" value="Endonuclease_DUF559"/>
    <property type="match status" value="1"/>
</dbReference>
<sequence length="122" mass="14727">MAKLAGSNREIPRVLLERARELRKEQTPAEKILWECLRNRRFLNTKFRRQHNIDRYIVDFYCHEKLLVIELDGSIHANQQTEDYIRKNWLQSNHFTVIRFNNEQIFNDIELVLHTIAQALIP</sequence>